<dbReference type="GO" id="GO:0003677">
    <property type="term" value="F:DNA binding"/>
    <property type="evidence" value="ECO:0007669"/>
    <property type="project" value="UniProtKB-KW"/>
</dbReference>
<keyword evidence="6" id="KW-1185">Reference proteome</keyword>
<name>A0A518VER5_BRELA</name>
<feature type="domain" description="Tyr recombinase" evidence="4">
    <location>
        <begin position="48"/>
        <end position="244"/>
    </location>
</feature>
<dbReference type="SUPFAM" id="SSF56349">
    <property type="entry name" value="DNA breaking-rejoining enzymes"/>
    <property type="match status" value="1"/>
</dbReference>
<dbReference type="OrthoDB" id="9803188at2"/>
<reference evidence="5 6" key="1">
    <citation type="submission" date="2018-11" db="EMBL/GenBank/DDBJ databases">
        <title>Phylogenetic determinants of toxin gene distribution in genomes of Brevibacillus laterosporus.</title>
        <authorList>
            <person name="Glare T.R."/>
            <person name="Durrant A."/>
            <person name="Berry C."/>
            <person name="Palma L."/>
            <person name="Ormskirk M."/>
            <person name="Cox M.O."/>
        </authorList>
    </citation>
    <scope>NUCLEOTIDE SEQUENCE [LARGE SCALE GENOMIC DNA]</scope>
    <source>
        <strain evidence="5 6">1821L</strain>
    </source>
</reference>
<dbReference type="Gene3D" id="1.10.150.130">
    <property type="match status" value="1"/>
</dbReference>
<dbReference type="InterPro" id="IPR010998">
    <property type="entry name" value="Integrase_recombinase_N"/>
</dbReference>
<dbReference type="InterPro" id="IPR050090">
    <property type="entry name" value="Tyrosine_recombinase_XerCD"/>
</dbReference>
<dbReference type="PANTHER" id="PTHR30349:SF64">
    <property type="entry name" value="PROPHAGE INTEGRASE INTD-RELATED"/>
    <property type="match status" value="1"/>
</dbReference>
<dbReference type="AlphaFoldDB" id="A0A518VER5"/>
<evidence type="ECO:0000256" key="1">
    <source>
        <dbReference type="ARBA" id="ARBA00008857"/>
    </source>
</evidence>
<dbReference type="PROSITE" id="PS51898">
    <property type="entry name" value="TYR_RECOMBINASE"/>
    <property type="match status" value="1"/>
</dbReference>
<evidence type="ECO:0000256" key="3">
    <source>
        <dbReference type="ARBA" id="ARBA00023172"/>
    </source>
</evidence>
<dbReference type="EMBL" id="CP033464">
    <property type="protein sequence ID" value="QDX95472.1"/>
    <property type="molecule type" value="Genomic_DNA"/>
</dbReference>
<protein>
    <submittedName>
        <fullName evidence="5">Site-specific integrase</fullName>
    </submittedName>
</protein>
<sequence>MFESGRLSDENIQKVHTIINDSLNKAVSWEMIPKNVASVVDRPKAGKKEVEVWELEEAHTFLKSSEKDRYYIAFLLALTTGMRQGEILGLRWKDVDLEKGVISITQTLSHDGKELQIGAKTNSGNRTIAIDAETVKEMRKVEKRYKAEKLKADPGMYEDNGLVISTIVGTPVTPRNLMRSFYRLTEKAQVKKIRFHDLRHTHATMLLKANVNPKVVVERMGWSDMKMIDRYAHVLPNIQKETAETFGKVFFENKEAK</sequence>
<keyword evidence="2" id="KW-0238">DNA-binding</keyword>
<organism evidence="5 6">
    <name type="scientific">Brevibacillus laterosporus</name>
    <name type="common">Bacillus laterosporus</name>
    <dbReference type="NCBI Taxonomy" id="1465"/>
    <lineage>
        <taxon>Bacteria</taxon>
        <taxon>Bacillati</taxon>
        <taxon>Bacillota</taxon>
        <taxon>Bacilli</taxon>
        <taxon>Bacillales</taxon>
        <taxon>Paenibacillaceae</taxon>
        <taxon>Brevibacillus</taxon>
    </lineage>
</organism>
<evidence type="ECO:0000313" key="5">
    <source>
        <dbReference type="EMBL" id="QDX95472.1"/>
    </source>
</evidence>
<dbReference type="Proteomes" id="UP000319432">
    <property type="component" value="Chromosome"/>
</dbReference>
<accession>A0A518VER5</accession>
<dbReference type="PANTHER" id="PTHR30349">
    <property type="entry name" value="PHAGE INTEGRASE-RELATED"/>
    <property type="match status" value="1"/>
</dbReference>
<dbReference type="Gene3D" id="1.10.443.10">
    <property type="entry name" value="Intergrase catalytic core"/>
    <property type="match status" value="1"/>
</dbReference>
<evidence type="ECO:0000256" key="2">
    <source>
        <dbReference type="ARBA" id="ARBA00023125"/>
    </source>
</evidence>
<dbReference type="InterPro" id="IPR011010">
    <property type="entry name" value="DNA_brk_join_enz"/>
</dbReference>
<dbReference type="InterPro" id="IPR013762">
    <property type="entry name" value="Integrase-like_cat_sf"/>
</dbReference>
<gene>
    <name evidence="5" type="ORF">EEL30_26335</name>
</gene>
<keyword evidence="3" id="KW-0233">DNA recombination</keyword>
<proteinExistence type="inferred from homology"/>
<dbReference type="GO" id="GO:0015074">
    <property type="term" value="P:DNA integration"/>
    <property type="evidence" value="ECO:0007669"/>
    <property type="project" value="InterPro"/>
</dbReference>
<dbReference type="Pfam" id="PF00589">
    <property type="entry name" value="Phage_integrase"/>
    <property type="match status" value="1"/>
</dbReference>
<evidence type="ECO:0000259" key="4">
    <source>
        <dbReference type="PROSITE" id="PS51898"/>
    </source>
</evidence>
<dbReference type="InterPro" id="IPR002104">
    <property type="entry name" value="Integrase_catalytic"/>
</dbReference>
<dbReference type="GO" id="GO:0006310">
    <property type="term" value="P:DNA recombination"/>
    <property type="evidence" value="ECO:0007669"/>
    <property type="project" value="UniProtKB-KW"/>
</dbReference>
<comment type="similarity">
    <text evidence="1">Belongs to the 'phage' integrase family.</text>
</comment>
<evidence type="ECO:0000313" key="6">
    <source>
        <dbReference type="Proteomes" id="UP000319432"/>
    </source>
</evidence>
<dbReference type="CDD" id="cd01189">
    <property type="entry name" value="INT_ICEBs1_C_like"/>
    <property type="match status" value="1"/>
</dbReference>